<feature type="domain" description="MIF4G" evidence="3">
    <location>
        <begin position="272"/>
        <end position="478"/>
    </location>
</feature>
<dbReference type="PANTHER" id="PTHR18034">
    <property type="entry name" value="CELL CYCLE CONTROL PROTEIN CWF22-RELATED"/>
    <property type="match status" value="1"/>
</dbReference>
<gene>
    <name evidence="4" type="ORF">L9F63_021237</name>
</gene>
<dbReference type="SUPFAM" id="SSF48371">
    <property type="entry name" value="ARM repeat"/>
    <property type="match status" value="1"/>
</dbReference>
<reference evidence="4" key="2">
    <citation type="submission" date="2023-05" db="EMBL/GenBank/DDBJ databases">
        <authorList>
            <person name="Fouks B."/>
        </authorList>
    </citation>
    <scope>NUCLEOTIDE SEQUENCE</scope>
    <source>
        <strain evidence="4">Stay&amp;Tobe</strain>
        <tissue evidence="4">Testes</tissue>
    </source>
</reference>
<feature type="coiled-coil region" evidence="1">
    <location>
        <begin position="6"/>
        <end position="33"/>
    </location>
</feature>
<dbReference type="InterPro" id="IPR016024">
    <property type="entry name" value="ARM-type_fold"/>
</dbReference>
<dbReference type="Proteomes" id="UP001233999">
    <property type="component" value="Unassembled WGS sequence"/>
</dbReference>
<dbReference type="SMART" id="SM00543">
    <property type="entry name" value="MIF4G"/>
    <property type="match status" value="1"/>
</dbReference>
<accession>A0AAD7ZQR3</accession>
<reference evidence="4" key="1">
    <citation type="journal article" date="2023" name="IScience">
        <title>Live-bearing cockroach genome reveals convergent evolutionary mechanisms linked to viviparity in insects and beyond.</title>
        <authorList>
            <person name="Fouks B."/>
            <person name="Harrison M.C."/>
            <person name="Mikhailova A.A."/>
            <person name="Marchal E."/>
            <person name="English S."/>
            <person name="Carruthers M."/>
            <person name="Jennings E.C."/>
            <person name="Chiamaka E.L."/>
            <person name="Frigard R.A."/>
            <person name="Pippel M."/>
            <person name="Attardo G.M."/>
            <person name="Benoit J.B."/>
            <person name="Bornberg-Bauer E."/>
            <person name="Tobe S.S."/>
        </authorList>
    </citation>
    <scope>NUCLEOTIDE SEQUENCE</scope>
    <source>
        <strain evidence="4">Stay&amp;Tobe</strain>
    </source>
</reference>
<dbReference type="InterPro" id="IPR050781">
    <property type="entry name" value="CWC22_splicing_factor"/>
</dbReference>
<comment type="caution">
    <text evidence="4">The sequence shown here is derived from an EMBL/GenBank/DDBJ whole genome shotgun (WGS) entry which is preliminary data.</text>
</comment>
<feature type="region of interest" description="Disordered" evidence="2">
    <location>
        <begin position="191"/>
        <end position="230"/>
    </location>
</feature>
<dbReference type="EMBL" id="JASPKZ010007413">
    <property type="protein sequence ID" value="KAJ9584417.1"/>
    <property type="molecule type" value="Genomic_DNA"/>
</dbReference>
<evidence type="ECO:0000259" key="3">
    <source>
        <dbReference type="SMART" id="SM00543"/>
    </source>
</evidence>
<dbReference type="InterPro" id="IPR003890">
    <property type="entry name" value="MIF4G-like_typ-3"/>
</dbReference>
<name>A0AAD7ZQR3_DIPPU</name>
<evidence type="ECO:0000256" key="2">
    <source>
        <dbReference type="SAM" id="MobiDB-lite"/>
    </source>
</evidence>
<dbReference type="AlphaFoldDB" id="A0AAD7ZQR3"/>
<evidence type="ECO:0000313" key="4">
    <source>
        <dbReference type="EMBL" id="KAJ9584417.1"/>
    </source>
</evidence>
<organism evidence="4 5">
    <name type="scientific">Diploptera punctata</name>
    <name type="common">Pacific beetle cockroach</name>
    <dbReference type="NCBI Taxonomy" id="6984"/>
    <lineage>
        <taxon>Eukaryota</taxon>
        <taxon>Metazoa</taxon>
        <taxon>Ecdysozoa</taxon>
        <taxon>Arthropoda</taxon>
        <taxon>Hexapoda</taxon>
        <taxon>Insecta</taxon>
        <taxon>Pterygota</taxon>
        <taxon>Neoptera</taxon>
        <taxon>Polyneoptera</taxon>
        <taxon>Dictyoptera</taxon>
        <taxon>Blattodea</taxon>
        <taxon>Blaberoidea</taxon>
        <taxon>Blaberidae</taxon>
        <taxon>Diplopterinae</taxon>
        <taxon>Diploptera</taxon>
    </lineage>
</organism>
<dbReference type="PANTHER" id="PTHR18034:SF4">
    <property type="entry name" value="NUCLEOLAR MIF4G DOMAIN-CONTAINING PROTEIN 1"/>
    <property type="match status" value="1"/>
</dbReference>
<evidence type="ECO:0000313" key="5">
    <source>
        <dbReference type="Proteomes" id="UP001233999"/>
    </source>
</evidence>
<keyword evidence="1" id="KW-0175">Coiled coil</keyword>
<feature type="compositionally biased region" description="Acidic residues" evidence="2">
    <location>
        <begin position="202"/>
        <end position="230"/>
    </location>
</feature>
<protein>
    <recommendedName>
        <fullName evidence="3">MIF4G domain-containing protein</fullName>
    </recommendedName>
</protein>
<dbReference type="Pfam" id="PF02854">
    <property type="entry name" value="MIF4G"/>
    <property type="match status" value="1"/>
</dbReference>
<dbReference type="GO" id="GO:0005730">
    <property type="term" value="C:nucleolus"/>
    <property type="evidence" value="ECO:0007669"/>
    <property type="project" value="TreeGrafter"/>
</dbReference>
<sequence length="498" mass="57841">MKKQRLKQLIKANEDEDKEIKKLEKQLKLNKRKRKSVPRSFVEDGLGYVLEVCEQDNLKQTMHIDQTLNESGSEFEDDFALMIGSEEMNTDSESQVSVNSEEANECDFAISDSEVYDSNQDNDTVSKETRGIKRKVTIDETEANKKKLKKKSLLQNFVEENIGAVKIKHIEQEKYNGTVNEHQAEDYKKIKKEKTHKKENYDESDADNDEFESDELEENTDEEEDKQDDEYWEDIYGRTRDKQGHIIQLGSFDKVKETPENTKKQEYLIRLKKQMKGLINRLAESNMSSISSQIEELYMSNSRNDMNETLMSLLMESLVATVITPERLIMEHVMLIAILHANVGTEIGAHVLQTLVKKFNEILQVQQEIENKELDNIVLILSYLYNFKVFSAILMYNILDKLQQKAGEAVQLKNNARVKFMLEILLAIKNNNMTKIPNFDPSHIEHLKKLMKGFLRKGNYITELKISLEDLLKADERGRWWVVGSAWTGVLPGERENR</sequence>
<dbReference type="Gene3D" id="1.25.40.180">
    <property type="match status" value="1"/>
</dbReference>
<dbReference type="GO" id="GO:0003723">
    <property type="term" value="F:RNA binding"/>
    <property type="evidence" value="ECO:0007669"/>
    <property type="project" value="InterPro"/>
</dbReference>
<keyword evidence="5" id="KW-1185">Reference proteome</keyword>
<evidence type="ECO:0000256" key="1">
    <source>
        <dbReference type="SAM" id="Coils"/>
    </source>
</evidence>
<dbReference type="GO" id="GO:0042274">
    <property type="term" value="P:ribosomal small subunit biogenesis"/>
    <property type="evidence" value="ECO:0007669"/>
    <property type="project" value="TreeGrafter"/>
</dbReference>
<proteinExistence type="predicted"/>